<accession>A0AAD6CPM7</accession>
<feature type="region of interest" description="Disordered" evidence="1">
    <location>
        <begin position="206"/>
        <end position="253"/>
    </location>
</feature>
<sequence>MTESLHQQVMGPPSDMAYRTPAVLPFELIQHIGIFFEENLYTQGLNLLYSTLTSGTYASQKALVPLPQHIALAVTFLVHPTTTTRAKSVEAKDAASVALRLLRLLSTLVSPQDCRLNHAFTFAHHTLRSGRRHHTDESDNDLHSPGSKPLNLEMGKSDSLWSRAEDFWHAVGWAFNCSVLHPERWERWQIWLQYISEKEDARKLESEQAEEVEKTKGENTGVRKIGQETKQAKEPKGRSKRTWQKAAPTEKVDRGARKVDEDLGILRESLIFQFISASNDSRRSRRILRAIFADGSTTSVNEFREVFKKELKSQRGPEKAKKREREVNIDKEQYGDYLSQDESDDEVNEVVDPKNPNTGSVRRSKRTRRGTRTGAPPAEPAGVGPSLPHHNAGLSPMGGIDSLRLRKRLLGILSDVSYRLPGDFISVLELYNLFAENIAAQPLPIFQAFVSPFILPEFTDAEQTTLCEILLYSLREASAPSSDETYLYQSKLEKCFLPFGAATNTIANNVKMSILLESAMMLLGKSDLLTATPSFKKIVQSGIDRRNGKAREELRRSQNSKKQEPLELSLLRESSERLLSLAELLTPPGQFVNVRV</sequence>
<feature type="compositionally biased region" description="Acidic residues" evidence="1">
    <location>
        <begin position="339"/>
        <end position="349"/>
    </location>
</feature>
<dbReference type="EMBL" id="JAQIZZ010000007">
    <property type="protein sequence ID" value="KAJ5532690.1"/>
    <property type="molecule type" value="Genomic_DNA"/>
</dbReference>
<comment type="caution">
    <text evidence="2">The sequence shown here is derived from an EMBL/GenBank/DDBJ whole genome shotgun (WGS) entry which is preliminary data.</text>
</comment>
<feature type="compositionally biased region" description="Basic and acidic residues" evidence="1">
    <location>
        <begin position="206"/>
        <end position="217"/>
    </location>
</feature>
<feature type="compositionally biased region" description="Basic and acidic residues" evidence="1">
    <location>
        <begin position="225"/>
        <end position="237"/>
    </location>
</feature>
<evidence type="ECO:0000256" key="1">
    <source>
        <dbReference type="SAM" id="MobiDB-lite"/>
    </source>
</evidence>
<reference evidence="2 3" key="1">
    <citation type="journal article" date="2023" name="IMA Fungus">
        <title>Comparative genomic study of the Penicillium genus elucidates a diverse pangenome and 15 lateral gene transfer events.</title>
        <authorList>
            <person name="Petersen C."/>
            <person name="Sorensen T."/>
            <person name="Nielsen M.R."/>
            <person name="Sondergaard T.E."/>
            <person name="Sorensen J.L."/>
            <person name="Fitzpatrick D.A."/>
            <person name="Frisvad J.C."/>
            <person name="Nielsen K.L."/>
        </authorList>
    </citation>
    <scope>NUCLEOTIDE SEQUENCE [LARGE SCALE GENOMIC DNA]</scope>
    <source>
        <strain evidence="2 3">IBT 35679</strain>
    </source>
</reference>
<dbReference type="Proteomes" id="UP001220324">
    <property type="component" value="Unassembled WGS sequence"/>
</dbReference>
<dbReference type="AlphaFoldDB" id="A0AAD6CPM7"/>
<evidence type="ECO:0000313" key="2">
    <source>
        <dbReference type="EMBL" id="KAJ5532690.1"/>
    </source>
</evidence>
<feature type="compositionally biased region" description="Low complexity" evidence="1">
    <location>
        <begin position="372"/>
        <end position="385"/>
    </location>
</feature>
<feature type="compositionally biased region" description="Basic and acidic residues" evidence="1">
    <location>
        <begin position="310"/>
        <end position="334"/>
    </location>
</feature>
<keyword evidence="3" id="KW-1185">Reference proteome</keyword>
<organism evidence="2 3">
    <name type="scientific">Penicillium frequentans</name>
    <dbReference type="NCBI Taxonomy" id="3151616"/>
    <lineage>
        <taxon>Eukaryota</taxon>
        <taxon>Fungi</taxon>
        <taxon>Dikarya</taxon>
        <taxon>Ascomycota</taxon>
        <taxon>Pezizomycotina</taxon>
        <taxon>Eurotiomycetes</taxon>
        <taxon>Eurotiomycetidae</taxon>
        <taxon>Eurotiales</taxon>
        <taxon>Aspergillaceae</taxon>
        <taxon>Penicillium</taxon>
    </lineage>
</organism>
<name>A0AAD6CPM7_9EURO</name>
<feature type="compositionally biased region" description="Basic residues" evidence="1">
    <location>
        <begin position="362"/>
        <end position="371"/>
    </location>
</feature>
<proteinExistence type="predicted"/>
<feature type="region of interest" description="Disordered" evidence="1">
    <location>
        <begin position="130"/>
        <end position="153"/>
    </location>
</feature>
<feature type="region of interest" description="Disordered" evidence="1">
    <location>
        <begin position="310"/>
        <end position="395"/>
    </location>
</feature>
<protein>
    <submittedName>
        <fullName evidence="2">Uncharacterized protein</fullName>
    </submittedName>
</protein>
<gene>
    <name evidence="2" type="ORF">N7494_009242</name>
</gene>
<evidence type="ECO:0000313" key="3">
    <source>
        <dbReference type="Proteomes" id="UP001220324"/>
    </source>
</evidence>